<dbReference type="SUPFAM" id="SSF102735">
    <property type="entry name" value="Trigger factor ribosome-binding domain"/>
    <property type="match status" value="1"/>
</dbReference>
<dbReference type="PANTHER" id="PTHR30560">
    <property type="entry name" value="TRIGGER FACTOR CHAPERONE AND PEPTIDYL-PROLYL CIS/TRANS ISOMERASE"/>
    <property type="match status" value="1"/>
</dbReference>
<comment type="caution">
    <text evidence="9">The sequence shown here is derived from an EMBL/GenBank/DDBJ whole genome shotgun (WGS) entry which is preliminary data.</text>
</comment>
<feature type="domain" description="Trigger factor ribosome-binding bacterial" evidence="8">
    <location>
        <begin position="82"/>
        <end position="204"/>
    </location>
</feature>
<dbReference type="AlphaFoldDB" id="A0AAV8SKQ5"/>
<evidence type="ECO:0000256" key="3">
    <source>
        <dbReference type="ARBA" id="ARBA00013194"/>
    </source>
</evidence>
<proteinExistence type="inferred from homology"/>
<dbReference type="PANTHER" id="PTHR30560:SF4">
    <property type="entry name" value="OS01G0894700 PROTEIN"/>
    <property type="match status" value="1"/>
</dbReference>
<dbReference type="EMBL" id="JAIWQS010000010">
    <property type="protein sequence ID" value="KAJ8752538.1"/>
    <property type="molecule type" value="Genomic_DNA"/>
</dbReference>
<dbReference type="GO" id="GO:0044183">
    <property type="term" value="F:protein folding chaperone"/>
    <property type="evidence" value="ECO:0007669"/>
    <property type="project" value="TreeGrafter"/>
</dbReference>
<dbReference type="GO" id="GO:0051083">
    <property type="term" value="P:'de novo' cotranslational protein folding"/>
    <property type="evidence" value="ECO:0007669"/>
    <property type="project" value="TreeGrafter"/>
</dbReference>
<evidence type="ECO:0000256" key="4">
    <source>
        <dbReference type="ARBA" id="ARBA00023110"/>
    </source>
</evidence>
<keyword evidence="4" id="KW-0697">Rotamase</keyword>
<reference evidence="9 10" key="1">
    <citation type="submission" date="2021-09" db="EMBL/GenBank/DDBJ databases">
        <title>Genomic insights and catalytic innovation underlie evolution of tropane alkaloids biosynthesis.</title>
        <authorList>
            <person name="Wang Y.-J."/>
            <person name="Tian T."/>
            <person name="Huang J.-P."/>
            <person name="Huang S.-X."/>
        </authorList>
    </citation>
    <scope>NUCLEOTIDE SEQUENCE [LARGE SCALE GENOMIC DNA]</scope>
    <source>
        <strain evidence="9">KIB-2018</strain>
        <tissue evidence="9">Leaf</tissue>
    </source>
</reference>
<gene>
    <name evidence="9" type="ORF">K2173_004826</name>
</gene>
<dbReference type="Gene3D" id="3.30.70.1050">
    <property type="entry name" value="Trigger factor ribosome-binding domain"/>
    <property type="match status" value="1"/>
</dbReference>
<keyword evidence="5" id="KW-0143">Chaperone</keyword>
<dbReference type="EC" id="5.2.1.8" evidence="3"/>
<dbReference type="InterPro" id="IPR036611">
    <property type="entry name" value="Trigger_fac_ribosome-bd_sf"/>
</dbReference>
<evidence type="ECO:0000256" key="7">
    <source>
        <dbReference type="ARBA" id="ARBA00024849"/>
    </source>
</evidence>
<evidence type="ECO:0000256" key="6">
    <source>
        <dbReference type="ARBA" id="ARBA00023235"/>
    </source>
</evidence>
<organism evidence="9 10">
    <name type="scientific">Erythroxylum novogranatense</name>
    <dbReference type="NCBI Taxonomy" id="1862640"/>
    <lineage>
        <taxon>Eukaryota</taxon>
        <taxon>Viridiplantae</taxon>
        <taxon>Streptophyta</taxon>
        <taxon>Embryophyta</taxon>
        <taxon>Tracheophyta</taxon>
        <taxon>Spermatophyta</taxon>
        <taxon>Magnoliopsida</taxon>
        <taxon>eudicotyledons</taxon>
        <taxon>Gunneridae</taxon>
        <taxon>Pentapetalae</taxon>
        <taxon>rosids</taxon>
        <taxon>fabids</taxon>
        <taxon>Malpighiales</taxon>
        <taxon>Erythroxylaceae</taxon>
        <taxon>Erythroxylum</taxon>
    </lineage>
</organism>
<dbReference type="GO" id="GO:0043335">
    <property type="term" value="P:protein unfolding"/>
    <property type="evidence" value="ECO:0007669"/>
    <property type="project" value="TreeGrafter"/>
</dbReference>
<name>A0AAV8SKQ5_9ROSI</name>
<keyword evidence="6" id="KW-0413">Isomerase</keyword>
<comment type="similarity">
    <text evidence="2">Belongs to the FKBP-type PPIase family. Tig subfamily.</text>
</comment>
<evidence type="ECO:0000256" key="5">
    <source>
        <dbReference type="ARBA" id="ARBA00023186"/>
    </source>
</evidence>
<dbReference type="GO" id="GO:0003755">
    <property type="term" value="F:peptidyl-prolyl cis-trans isomerase activity"/>
    <property type="evidence" value="ECO:0007669"/>
    <property type="project" value="UniProtKB-KW"/>
</dbReference>
<comment type="catalytic activity">
    <reaction evidence="1">
        <text>[protein]-peptidylproline (omega=180) = [protein]-peptidylproline (omega=0)</text>
        <dbReference type="Rhea" id="RHEA:16237"/>
        <dbReference type="Rhea" id="RHEA-COMP:10747"/>
        <dbReference type="Rhea" id="RHEA-COMP:10748"/>
        <dbReference type="ChEBI" id="CHEBI:83833"/>
        <dbReference type="ChEBI" id="CHEBI:83834"/>
        <dbReference type="EC" id="5.2.1.8"/>
    </reaction>
</comment>
<comment type="function">
    <text evidence="7">Involved in protein export. Acts as a chaperone by maintaining the newly synthesized protein in an open conformation. Functions as a peptidyl-prolyl cis-trans isomerase.</text>
</comment>
<sequence>MDLTTSASVHFCHFPRPSWFSDRYEVSRCVGNFSGVKPLLCNNRLSFSSRRFAPISAVGSGLEASIADLKDSVITLKNAKFVEETREKDQIQLRVDLTGDDTQKVFSKVLRDLARSAPPIPGFRREKGGKTTKVPQEFLLQILGEDRVTNFVIQEIVSSTLADYAKRENLKVKDNKVNTIQKAEELKRSFTPGSEFGFNAVLELEETGTEQTSS</sequence>
<dbReference type="FunFam" id="3.30.70.1050:FF:000004">
    <property type="entry name" value="Trigger factor"/>
    <property type="match status" value="1"/>
</dbReference>
<dbReference type="Pfam" id="PF05697">
    <property type="entry name" value="Trigger_N"/>
    <property type="match status" value="1"/>
</dbReference>
<accession>A0AAV8SKQ5</accession>
<dbReference type="GO" id="GO:0015031">
    <property type="term" value="P:protein transport"/>
    <property type="evidence" value="ECO:0007669"/>
    <property type="project" value="InterPro"/>
</dbReference>
<dbReference type="InterPro" id="IPR008881">
    <property type="entry name" value="Trigger_fac_ribosome-bd_bac"/>
</dbReference>
<dbReference type="InterPro" id="IPR005215">
    <property type="entry name" value="Trig_fac"/>
</dbReference>
<dbReference type="Proteomes" id="UP001159364">
    <property type="component" value="Linkage Group LG10"/>
</dbReference>
<protein>
    <recommendedName>
        <fullName evidence="3">peptidylprolyl isomerase</fullName>
        <ecNumber evidence="3">5.2.1.8</ecNumber>
    </recommendedName>
</protein>
<dbReference type="GO" id="GO:0043022">
    <property type="term" value="F:ribosome binding"/>
    <property type="evidence" value="ECO:0007669"/>
    <property type="project" value="TreeGrafter"/>
</dbReference>
<evidence type="ECO:0000259" key="8">
    <source>
        <dbReference type="Pfam" id="PF05697"/>
    </source>
</evidence>
<evidence type="ECO:0000313" key="10">
    <source>
        <dbReference type="Proteomes" id="UP001159364"/>
    </source>
</evidence>
<evidence type="ECO:0000256" key="1">
    <source>
        <dbReference type="ARBA" id="ARBA00000971"/>
    </source>
</evidence>
<evidence type="ECO:0000256" key="2">
    <source>
        <dbReference type="ARBA" id="ARBA00005464"/>
    </source>
</evidence>
<keyword evidence="10" id="KW-1185">Reference proteome</keyword>
<evidence type="ECO:0000313" key="9">
    <source>
        <dbReference type="EMBL" id="KAJ8752538.1"/>
    </source>
</evidence>